<comment type="caution">
    <text evidence="1">The sequence shown here is derived from an EMBL/GenBank/DDBJ whole genome shotgun (WGS) entry which is preliminary data.</text>
</comment>
<reference evidence="1" key="1">
    <citation type="submission" date="2021-03" db="EMBL/GenBank/DDBJ databases">
        <authorList>
            <person name="Jaffe A."/>
        </authorList>
    </citation>
    <scope>NUCLEOTIDE SEQUENCE</scope>
    <source>
        <strain evidence="1">RIFCSPLOWO2_01_FULL_AR10_48_17</strain>
    </source>
</reference>
<evidence type="ECO:0000313" key="1">
    <source>
        <dbReference type="EMBL" id="MBS3061873.1"/>
    </source>
</evidence>
<name>A0A8T4L3H0_9ARCH</name>
<dbReference type="Proteomes" id="UP000675968">
    <property type="component" value="Unassembled WGS sequence"/>
</dbReference>
<organism evidence="1 2">
    <name type="scientific">Candidatus Iainarchaeum sp</name>
    <dbReference type="NCBI Taxonomy" id="3101447"/>
    <lineage>
        <taxon>Archaea</taxon>
        <taxon>Candidatus Iainarchaeota</taxon>
        <taxon>Candidatus Iainarchaeia</taxon>
        <taxon>Candidatus Iainarchaeales</taxon>
        <taxon>Candidatus Iainarchaeaceae</taxon>
        <taxon>Candidatus Iainarchaeum</taxon>
    </lineage>
</organism>
<evidence type="ECO:0000313" key="2">
    <source>
        <dbReference type="Proteomes" id="UP000675968"/>
    </source>
</evidence>
<accession>A0A8T4L3H0</accession>
<reference evidence="1" key="2">
    <citation type="submission" date="2021-05" db="EMBL/GenBank/DDBJ databases">
        <title>Protein family content uncovers lineage relationships and bacterial pathway maintenance mechanisms in DPANN archaea.</title>
        <authorList>
            <person name="Castelle C.J."/>
            <person name="Meheust R."/>
            <person name="Jaffe A.L."/>
            <person name="Seitz K."/>
            <person name="Gong X."/>
            <person name="Baker B.J."/>
            <person name="Banfield J.F."/>
        </authorList>
    </citation>
    <scope>NUCLEOTIDE SEQUENCE</scope>
    <source>
        <strain evidence="1">RIFCSPLOWO2_01_FULL_AR10_48_17</strain>
    </source>
</reference>
<dbReference type="EMBL" id="JAGVWC010000011">
    <property type="protein sequence ID" value="MBS3061873.1"/>
    <property type="molecule type" value="Genomic_DNA"/>
</dbReference>
<gene>
    <name evidence="1" type="ORF">J4215_04810</name>
</gene>
<sequence length="348" mass="39469">MVVEGLPTLGSQEFQVKKVRPLQYPKSLLKGSPREQKRHPSGMKRLAVKTQVMLGGSATPFAGGLDGCRQCILSRMRLGAKYIRLSNKAAVLPRRIEGGLLSTATFLFSFLFVLEQMPSKPTNRLSSKSVTAKAHFALSDRLHSDNLEQAYGKIRARVIHHSVRMRRAHLVDQYGISRTFALTYYTHPIKDPQVRRVDQEIKAGGLIGKTFRKYGFVVRKNVLAVGVLEAPRWLADAYHETPGKIKFRVSEFIARKQAGSPTVYGTVVEIYPRNFREPMVNAVDRSQLNPTMRAFEQEGISAEEVWDRIGEKNNWKNQELKWKKAKRRSEKIVADLLARISKSLKSPR</sequence>
<protein>
    <submittedName>
        <fullName evidence="1">Uncharacterized protein</fullName>
    </submittedName>
</protein>
<proteinExistence type="predicted"/>
<dbReference type="AlphaFoldDB" id="A0A8T4L3H0"/>